<dbReference type="GO" id="GO:0003677">
    <property type="term" value="F:DNA binding"/>
    <property type="evidence" value="ECO:0007669"/>
    <property type="project" value="InterPro"/>
</dbReference>
<accession>A0A1M7D0B8</accession>
<dbReference type="EMBL" id="FRCJ01000001">
    <property type="protein sequence ID" value="SHL72619.1"/>
    <property type="molecule type" value="Genomic_DNA"/>
</dbReference>
<dbReference type="AlphaFoldDB" id="A0A1M7D0B8"/>
<proteinExistence type="inferred from homology"/>
<dbReference type="Proteomes" id="UP000184280">
    <property type="component" value="Unassembled WGS sequence"/>
</dbReference>
<evidence type="ECO:0000313" key="3">
    <source>
        <dbReference type="EMBL" id="SHL72619.1"/>
    </source>
</evidence>
<evidence type="ECO:0000313" key="4">
    <source>
        <dbReference type="Proteomes" id="UP000184280"/>
    </source>
</evidence>
<organism evidence="3 4">
    <name type="scientific">Xylanibacter ruminicola</name>
    <name type="common">Prevotella ruminicola</name>
    <dbReference type="NCBI Taxonomy" id="839"/>
    <lineage>
        <taxon>Bacteria</taxon>
        <taxon>Pseudomonadati</taxon>
        <taxon>Bacteroidota</taxon>
        <taxon>Bacteroidia</taxon>
        <taxon>Bacteroidales</taxon>
        <taxon>Prevotellaceae</taxon>
        <taxon>Xylanibacter</taxon>
    </lineage>
</organism>
<evidence type="ECO:0000256" key="1">
    <source>
        <dbReference type="ARBA" id="ARBA00006594"/>
    </source>
</evidence>
<dbReference type="RefSeq" id="WP_139294589.1">
    <property type="nucleotide sequence ID" value="NZ_FRCJ01000001.1"/>
</dbReference>
<dbReference type="OrthoDB" id="9814572at2"/>
<dbReference type="Gene3D" id="3.40.50.150">
    <property type="entry name" value="Vaccinia Virus protein VP39"/>
    <property type="match status" value="1"/>
</dbReference>
<dbReference type="InterPro" id="IPR003356">
    <property type="entry name" value="DNA_methylase_A-5"/>
</dbReference>
<gene>
    <name evidence="3" type="ORF">SAMN04488494_0577</name>
</gene>
<feature type="domain" description="DNA methylase adenine-specific" evidence="2">
    <location>
        <begin position="89"/>
        <end position="193"/>
    </location>
</feature>
<dbReference type="SUPFAM" id="SSF53335">
    <property type="entry name" value="S-adenosyl-L-methionine-dependent methyltransferases"/>
    <property type="match status" value="1"/>
</dbReference>
<evidence type="ECO:0000259" key="2">
    <source>
        <dbReference type="Pfam" id="PF02384"/>
    </source>
</evidence>
<sequence>MKQFVSMIQSFAHMSGKDVKRVVDDLLSYIIGYFNAEPEPIKGWSYTKEQNAEFHKMMLEYIRLMDEQLAHAQWYDAWGNLFMSLTPGGGSKGQFFTPPDICDLMAQMNINTDVEPTKVCRAFGKRVLIGDPTAGSSRNLLATHVRFVDAKKPIPYLVAEDCDEMCCKMSAVNLMVHGCIGEVICHDTLVNPKGVTVGYLINEGLYPFKSGVPTIRIKREPQWFVSLC</sequence>
<protein>
    <submittedName>
        <fullName evidence="3">Type I restriction enzyme M protein</fullName>
    </submittedName>
</protein>
<dbReference type="GO" id="GO:0008170">
    <property type="term" value="F:N-methyltransferase activity"/>
    <property type="evidence" value="ECO:0007669"/>
    <property type="project" value="InterPro"/>
</dbReference>
<comment type="similarity">
    <text evidence="1">Belongs to the N(4)/N(6)-methyltransferase family.</text>
</comment>
<dbReference type="InterPro" id="IPR029063">
    <property type="entry name" value="SAM-dependent_MTases_sf"/>
</dbReference>
<dbReference type="Pfam" id="PF02384">
    <property type="entry name" value="N6_Mtase"/>
    <property type="match status" value="1"/>
</dbReference>
<name>A0A1M7D0B8_XYLRU</name>
<reference evidence="3 4" key="1">
    <citation type="submission" date="2016-11" db="EMBL/GenBank/DDBJ databases">
        <authorList>
            <person name="Jaros S."/>
            <person name="Januszkiewicz K."/>
            <person name="Wedrychowicz H."/>
        </authorList>
    </citation>
    <scope>NUCLEOTIDE SEQUENCE [LARGE SCALE GENOMIC DNA]</scope>
    <source>
        <strain evidence="3 4">BPI-34</strain>
    </source>
</reference>